<name>A0A6N8FI10_9BACI</name>
<dbReference type="RefSeq" id="WP_155668318.1">
    <property type="nucleotide sequence ID" value="NZ_WOCA01000005.1"/>
</dbReference>
<proteinExistence type="predicted"/>
<dbReference type="AlphaFoldDB" id="A0A6N8FI10"/>
<dbReference type="InterPro" id="IPR053170">
    <property type="entry name" value="Transcription_regulator"/>
</dbReference>
<feature type="transmembrane region" description="Helical" evidence="1">
    <location>
        <begin position="159"/>
        <end position="177"/>
    </location>
</feature>
<dbReference type="PANTHER" id="PTHR40031">
    <property type="entry name" value="HYPOTHETICAL MEMBRANE SPANNING PROTEIN"/>
    <property type="match status" value="1"/>
</dbReference>
<keyword evidence="1" id="KW-1133">Transmembrane helix</keyword>
<dbReference type="Proteomes" id="UP000469125">
    <property type="component" value="Unassembled WGS sequence"/>
</dbReference>
<evidence type="ECO:0000256" key="1">
    <source>
        <dbReference type="SAM" id="Phobius"/>
    </source>
</evidence>
<evidence type="ECO:0000313" key="2">
    <source>
        <dbReference type="EMBL" id="MUK88326.1"/>
    </source>
</evidence>
<feature type="transmembrane region" description="Helical" evidence="1">
    <location>
        <begin position="69"/>
        <end position="87"/>
    </location>
</feature>
<accession>A0A6N8FI10</accession>
<protein>
    <submittedName>
        <fullName evidence="2">Metal-dependent hydrolase</fullName>
    </submittedName>
</protein>
<gene>
    <name evidence="2" type="ORF">GMD78_07985</name>
</gene>
<dbReference type="EMBL" id="WOCA01000005">
    <property type="protein sequence ID" value="MUK88326.1"/>
    <property type="molecule type" value="Genomic_DNA"/>
</dbReference>
<feature type="transmembrane region" description="Helical" evidence="1">
    <location>
        <begin position="93"/>
        <end position="115"/>
    </location>
</feature>
<organism evidence="2 3">
    <name type="scientific">Ornithinibacillus caprae</name>
    <dbReference type="NCBI Taxonomy" id="2678566"/>
    <lineage>
        <taxon>Bacteria</taxon>
        <taxon>Bacillati</taxon>
        <taxon>Bacillota</taxon>
        <taxon>Bacilli</taxon>
        <taxon>Bacillales</taxon>
        <taxon>Bacillaceae</taxon>
        <taxon>Ornithinibacillus</taxon>
    </lineage>
</organism>
<dbReference type="PANTHER" id="PTHR40031:SF1">
    <property type="entry name" value="MEMBRANE-BOUND METAL-DEPENDENT HYDROLASE"/>
    <property type="match status" value="1"/>
</dbReference>
<dbReference type="Pfam" id="PF04307">
    <property type="entry name" value="YdjM"/>
    <property type="match status" value="1"/>
</dbReference>
<comment type="caution">
    <text evidence="2">The sequence shown here is derived from an EMBL/GenBank/DDBJ whole genome shotgun (WGS) entry which is preliminary data.</text>
</comment>
<dbReference type="InterPro" id="IPR007404">
    <property type="entry name" value="YdjM-like"/>
</dbReference>
<sequence length="328" mass="37653">MDTGTHIAMGVALAGLSTLDPVVQNDPTLFNAILVGTIVGSHAPDFDTVLKLKNNATYLRHHRGITHSVPAILLWGVVISSIIHMFVPQVSFWHLWAWTFIAVILHVFVDIFNAYGTQAYRPFTNRWIAHGFINTFDPYIFTLHLAGIGAWLLGANPGYVFLIIYAVILLYYIKRYLDKKEIVKKIHDHFPDVEQIATSPTLKQNYWRVAITTSEKFYVGIVENGHIDIVDEFNKIPLPDTPIMDIAIKDKNIAAFLSFSPVYRWEINMFDDYTEVRFVDLRYRSKDYYPFVAVVQIDNDHNIISSYTGWIFSEHKLQNKLYVGDNPI</sequence>
<keyword evidence="2" id="KW-0378">Hydrolase</keyword>
<dbReference type="GO" id="GO:0016787">
    <property type="term" value="F:hydrolase activity"/>
    <property type="evidence" value="ECO:0007669"/>
    <property type="project" value="UniProtKB-KW"/>
</dbReference>
<evidence type="ECO:0000313" key="3">
    <source>
        <dbReference type="Proteomes" id="UP000469125"/>
    </source>
</evidence>
<keyword evidence="3" id="KW-1185">Reference proteome</keyword>
<feature type="transmembrane region" description="Helical" evidence="1">
    <location>
        <begin position="127"/>
        <end position="153"/>
    </location>
</feature>
<keyword evidence="1" id="KW-0472">Membrane</keyword>
<reference evidence="2 3" key="1">
    <citation type="submission" date="2019-11" db="EMBL/GenBank/DDBJ databases">
        <authorList>
            <person name="Li X."/>
        </authorList>
    </citation>
    <scope>NUCLEOTIDE SEQUENCE [LARGE SCALE GENOMIC DNA]</scope>
    <source>
        <strain evidence="2 3">L9</strain>
    </source>
</reference>
<keyword evidence="1" id="KW-0812">Transmembrane</keyword>